<accession>A0A0V1FZR4</accession>
<evidence type="ECO:0000256" key="2">
    <source>
        <dbReference type="ARBA" id="ARBA00022737"/>
    </source>
</evidence>
<dbReference type="GO" id="GO:0000978">
    <property type="term" value="F:RNA polymerase II cis-regulatory region sequence-specific DNA binding"/>
    <property type="evidence" value="ECO:0007669"/>
    <property type="project" value="TreeGrafter"/>
</dbReference>
<feature type="domain" description="C2H2-type" evidence="7">
    <location>
        <begin position="551"/>
        <end position="580"/>
    </location>
</feature>
<dbReference type="SMART" id="SM00355">
    <property type="entry name" value="ZnF_C2H2"/>
    <property type="match status" value="2"/>
</dbReference>
<evidence type="ECO:0000313" key="8">
    <source>
        <dbReference type="EMBL" id="KRY91542.1"/>
    </source>
</evidence>
<keyword evidence="3 5" id="KW-0863">Zinc-finger</keyword>
<dbReference type="FunFam" id="3.30.160.60:FF:000072">
    <property type="entry name" value="zinc finger protein 143 isoform X1"/>
    <property type="match status" value="1"/>
</dbReference>
<evidence type="ECO:0000256" key="4">
    <source>
        <dbReference type="ARBA" id="ARBA00022833"/>
    </source>
</evidence>
<evidence type="ECO:0000313" key="9">
    <source>
        <dbReference type="Proteomes" id="UP000054995"/>
    </source>
</evidence>
<reference evidence="8 9" key="1">
    <citation type="submission" date="2015-01" db="EMBL/GenBank/DDBJ databases">
        <title>Evolution of Trichinella species and genotypes.</title>
        <authorList>
            <person name="Korhonen P.K."/>
            <person name="Edoardo P."/>
            <person name="Giuseppe L.R."/>
            <person name="Gasser R.B."/>
        </authorList>
    </citation>
    <scope>NUCLEOTIDE SEQUENCE [LARGE SCALE GENOMIC DNA]</scope>
    <source>
        <strain evidence="8">ISS470</strain>
    </source>
</reference>
<dbReference type="Proteomes" id="UP000054995">
    <property type="component" value="Unassembled WGS sequence"/>
</dbReference>
<keyword evidence="4" id="KW-0862">Zinc</keyword>
<feature type="compositionally biased region" description="Polar residues" evidence="6">
    <location>
        <begin position="275"/>
        <end position="292"/>
    </location>
</feature>
<dbReference type="InterPro" id="IPR036236">
    <property type="entry name" value="Znf_C2H2_sf"/>
</dbReference>
<feature type="region of interest" description="Disordered" evidence="6">
    <location>
        <begin position="430"/>
        <end position="452"/>
    </location>
</feature>
<dbReference type="FunFam" id="3.30.160.60:FF:001732">
    <property type="entry name" value="Zgc:162936"/>
    <property type="match status" value="1"/>
</dbReference>
<feature type="region of interest" description="Disordered" evidence="6">
    <location>
        <begin position="342"/>
        <end position="372"/>
    </location>
</feature>
<organism evidence="8 9">
    <name type="scientific">Trichinella pseudospiralis</name>
    <name type="common">Parasitic roundworm</name>
    <dbReference type="NCBI Taxonomy" id="6337"/>
    <lineage>
        <taxon>Eukaryota</taxon>
        <taxon>Metazoa</taxon>
        <taxon>Ecdysozoa</taxon>
        <taxon>Nematoda</taxon>
        <taxon>Enoplea</taxon>
        <taxon>Dorylaimia</taxon>
        <taxon>Trichinellida</taxon>
        <taxon>Trichinellidae</taxon>
        <taxon>Trichinella</taxon>
    </lineage>
</organism>
<keyword evidence="2" id="KW-0677">Repeat</keyword>
<feature type="region of interest" description="Disordered" evidence="6">
    <location>
        <begin position="267"/>
        <end position="316"/>
    </location>
</feature>
<dbReference type="InterPro" id="IPR050329">
    <property type="entry name" value="GLI_C2H2-zinc-finger"/>
</dbReference>
<dbReference type="PANTHER" id="PTHR19818:SF163">
    <property type="entry name" value="C2H2-TYPE DOMAIN-CONTAINING PROTEIN"/>
    <property type="match status" value="1"/>
</dbReference>
<dbReference type="SUPFAM" id="SSF57667">
    <property type="entry name" value="beta-beta-alpha zinc fingers"/>
    <property type="match status" value="1"/>
</dbReference>
<dbReference type="AlphaFoldDB" id="A0A0V1FZR4"/>
<dbReference type="GO" id="GO:0000981">
    <property type="term" value="F:DNA-binding transcription factor activity, RNA polymerase II-specific"/>
    <property type="evidence" value="ECO:0007669"/>
    <property type="project" value="TreeGrafter"/>
</dbReference>
<dbReference type="PROSITE" id="PS00028">
    <property type="entry name" value="ZINC_FINGER_C2H2_1"/>
    <property type="match status" value="2"/>
</dbReference>
<evidence type="ECO:0000256" key="3">
    <source>
        <dbReference type="ARBA" id="ARBA00022771"/>
    </source>
</evidence>
<keyword evidence="1" id="KW-0479">Metal-binding</keyword>
<sequence length="713" mass="78047">MKKCMTGKMIDDRFETQQMNPLNGCNLRIIHDRNCPAELNSTDAALTARRCHRCSTSLIFDLRNISTDCPCMVNFASGHFQIFYQSANIVDLFDSIPPMNFASSLISRSPSVDQHPAVVGFFFGFSHPLQAMNGPQATVESVLSFVLSRRDQIHESELKFLLRSYFRDSELEAAVELLCEHLLPLAEANPTVKRSLVALTSHQGSVSKLFAVLQLYEQNNWLLPRPVALPTTAEMQTVGQDDSVLLCHILEELKMLKELVSGIVRRRQPTHAKTRATQTDSQLWSDGASPSSEPEDLAQQCQHLPRQPLSKRKRDSAKLVKSLGSIEDAVAKIKAIKFEAAVDEPGSSPSPASLVDSPPTPARRPSELGAAVDHQTNVPFDYSRLNGSGPEFFPLAPFLDSFVVAPKYSLIPDAFEQLALSAFKDPTRTSGGGPLSLCGRSPQPPTAGRESQLAGGIGACAGVAGAAGELTENVANATVGQSAILTYAHSTSGQKSSSTTEKAQKIINTGTPVAMGDYRADHPEETRTPLNLFTEITVLFSTGNLEFYKPYACQHTNCNKRFANKFLLKKHEFIHTGERPHQCPYCCKRFNRKDNLLRHKKTHESNSVMMKRSNRIFDSGESMSPVDDSNLKTLDQFANDPSPPGSCDHERFNSAAVDATNTKLNENEENKQITTTLTPNLIDINTNTTQTVAAAAAAETQISQGTCGVTVSH</sequence>
<dbReference type="GO" id="GO:0005634">
    <property type="term" value="C:nucleus"/>
    <property type="evidence" value="ECO:0007669"/>
    <property type="project" value="UniProtKB-ARBA"/>
</dbReference>
<dbReference type="GO" id="GO:0045944">
    <property type="term" value="P:positive regulation of transcription by RNA polymerase II"/>
    <property type="evidence" value="ECO:0007669"/>
    <property type="project" value="UniProtKB-ARBA"/>
</dbReference>
<keyword evidence="9" id="KW-1185">Reference proteome</keyword>
<dbReference type="PROSITE" id="PS50157">
    <property type="entry name" value="ZINC_FINGER_C2H2_2"/>
    <property type="match status" value="2"/>
</dbReference>
<dbReference type="GO" id="GO:0005694">
    <property type="term" value="C:chromosome"/>
    <property type="evidence" value="ECO:0007669"/>
    <property type="project" value="UniProtKB-ARBA"/>
</dbReference>
<comment type="caution">
    <text evidence="8">The sequence shown here is derived from an EMBL/GenBank/DDBJ whole genome shotgun (WGS) entry which is preliminary data.</text>
</comment>
<evidence type="ECO:0000256" key="6">
    <source>
        <dbReference type="SAM" id="MobiDB-lite"/>
    </source>
</evidence>
<protein>
    <submittedName>
        <fullName evidence="8">Putative zinc finger protein</fullName>
    </submittedName>
</protein>
<evidence type="ECO:0000259" key="7">
    <source>
        <dbReference type="PROSITE" id="PS50157"/>
    </source>
</evidence>
<dbReference type="PANTHER" id="PTHR19818">
    <property type="entry name" value="ZINC FINGER PROTEIN ZIC AND GLI"/>
    <property type="match status" value="1"/>
</dbReference>
<feature type="domain" description="C2H2-type" evidence="7">
    <location>
        <begin position="581"/>
        <end position="608"/>
    </location>
</feature>
<dbReference type="EMBL" id="JYDT01000013">
    <property type="protein sequence ID" value="KRY91542.1"/>
    <property type="molecule type" value="Genomic_DNA"/>
</dbReference>
<dbReference type="OrthoDB" id="654211at2759"/>
<dbReference type="Gene3D" id="3.30.160.60">
    <property type="entry name" value="Classic Zinc Finger"/>
    <property type="match status" value="2"/>
</dbReference>
<proteinExistence type="predicted"/>
<dbReference type="GO" id="GO:0008270">
    <property type="term" value="F:zinc ion binding"/>
    <property type="evidence" value="ECO:0007669"/>
    <property type="project" value="UniProtKB-KW"/>
</dbReference>
<name>A0A0V1FZR4_TRIPS</name>
<dbReference type="InterPro" id="IPR013087">
    <property type="entry name" value="Znf_C2H2_type"/>
</dbReference>
<gene>
    <name evidence="8" type="ORF">T4D_2842</name>
</gene>
<evidence type="ECO:0000256" key="1">
    <source>
        <dbReference type="ARBA" id="ARBA00022723"/>
    </source>
</evidence>
<evidence type="ECO:0000256" key="5">
    <source>
        <dbReference type="PROSITE-ProRule" id="PRU00042"/>
    </source>
</evidence>